<evidence type="ECO:0000259" key="2">
    <source>
        <dbReference type="PROSITE" id="PS51371"/>
    </source>
</evidence>
<dbReference type="Gene3D" id="3.10.580.10">
    <property type="entry name" value="CBS-domain"/>
    <property type="match status" value="1"/>
</dbReference>
<feature type="domain" description="CBS" evidence="2">
    <location>
        <begin position="76"/>
        <end position="131"/>
    </location>
</feature>
<dbReference type="PANTHER" id="PTHR43080">
    <property type="entry name" value="CBS DOMAIN-CONTAINING PROTEIN CBSX3, MITOCHONDRIAL"/>
    <property type="match status" value="1"/>
</dbReference>
<dbReference type="EC" id="1.1.1.205" evidence="3"/>
<accession>A0A3B1AGR9</accession>
<feature type="domain" description="CBS" evidence="2">
    <location>
        <begin position="9"/>
        <end position="68"/>
    </location>
</feature>
<sequence length="146" mass="16280">MSQIGKLLETKGTDIWSVQPDDSVFKAIEIMDAKGAGALVVLLDGKLIGIVSERDCARKMILKKLPAEETKVKDIMTRDVFYTHPAQTVDECLAVMTKRSIRHLPVLDKNNLLGVISLGDLVKEVIAEQKFKIDNLEHTISWGESY</sequence>
<dbReference type="PANTHER" id="PTHR43080:SF2">
    <property type="entry name" value="CBS DOMAIN-CONTAINING PROTEIN"/>
    <property type="match status" value="1"/>
</dbReference>
<dbReference type="SMART" id="SM00116">
    <property type="entry name" value="CBS"/>
    <property type="match status" value="2"/>
</dbReference>
<dbReference type="SUPFAM" id="SSF54631">
    <property type="entry name" value="CBS-domain pair"/>
    <property type="match status" value="1"/>
</dbReference>
<protein>
    <submittedName>
        <fullName evidence="3">Inosine-5'-monophosphate dehydrogenase</fullName>
        <ecNumber evidence="3">1.1.1.205</ecNumber>
    </submittedName>
</protein>
<reference evidence="3" key="1">
    <citation type="submission" date="2018-06" db="EMBL/GenBank/DDBJ databases">
        <authorList>
            <person name="Zhirakovskaya E."/>
        </authorList>
    </citation>
    <scope>NUCLEOTIDE SEQUENCE</scope>
</reference>
<gene>
    <name evidence="3" type="ORF">MNBD_GAMMA23-2373</name>
</gene>
<proteinExistence type="predicted"/>
<dbReference type="EMBL" id="UOFT01000075">
    <property type="protein sequence ID" value="VAW99083.1"/>
    <property type="molecule type" value="Genomic_DNA"/>
</dbReference>
<evidence type="ECO:0000256" key="1">
    <source>
        <dbReference type="ARBA" id="ARBA00023122"/>
    </source>
</evidence>
<name>A0A3B1AGR9_9ZZZZ</name>
<dbReference type="AlphaFoldDB" id="A0A3B1AGR9"/>
<dbReference type="InterPro" id="IPR044725">
    <property type="entry name" value="CBSX3_CBS_dom"/>
</dbReference>
<evidence type="ECO:0000313" key="3">
    <source>
        <dbReference type="EMBL" id="VAW99083.1"/>
    </source>
</evidence>
<organism evidence="3">
    <name type="scientific">hydrothermal vent metagenome</name>
    <dbReference type="NCBI Taxonomy" id="652676"/>
    <lineage>
        <taxon>unclassified sequences</taxon>
        <taxon>metagenomes</taxon>
        <taxon>ecological metagenomes</taxon>
    </lineage>
</organism>
<dbReference type="GO" id="GO:0003938">
    <property type="term" value="F:IMP dehydrogenase activity"/>
    <property type="evidence" value="ECO:0007669"/>
    <property type="project" value="UniProtKB-EC"/>
</dbReference>
<dbReference type="InterPro" id="IPR046342">
    <property type="entry name" value="CBS_dom_sf"/>
</dbReference>
<keyword evidence="3" id="KW-0560">Oxidoreductase</keyword>
<dbReference type="InterPro" id="IPR000644">
    <property type="entry name" value="CBS_dom"/>
</dbReference>
<dbReference type="Pfam" id="PF00571">
    <property type="entry name" value="CBS"/>
    <property type="match status" value="2"/>
</dbReference>
<dbReference type="PROSITE" id="PS51371">
    <property type="entry name" value="CBS"/>
    <property type="match status" value="2"/>
</dbReference>
<dbReference type="CDD" id="cd04623">
    <property type="entry name" value="CBS_pair_bac_euk"/>
    <property type="match status" value="1"/>
</dbReference>
<dbReference type="InterPro" id="IPR051257">
    <property type="entry name" value="Diverse_CBS-Domain"/>
</dbReference>
<keyword evidence="1" id="KW-0129">CBS domain</keyword>